<dbReference type="Gene3D" id="1.10.443.10">
    <property type="entry name" value="Intergrase catalytic core"/>
    <property type="match status" value="1"/>
</dbReference>
<evidence type="ECO:0000313" key="7">
    <source>
        <dbReference type="EMBL" id="NER32136.1"/>
    </source>
</evidence>
<evidence type="ECO:0000256" key="2">
    <source>
        <dbReference type="ARBA" id="ARBA00023015"/>
    </source>
</evidence>
<organism evidence="7">
    <name type="scientific">Symploca sp. SIO1C4</name>
    <dbReference type="NCBI Taxonomy" id="2607765"/>
    <lineage>
        <taxon>Bacteria</taxon>
        <taxon>Bacillati</taxon>
        <taxon>Cyanobacteriota</taxon>
        <taxon>Cyanophyceae</taxon>
        <taxon>Coleofasciculales</taxon>
        <taxon>Coleofasciculaceae</taxon>
        <taxon>Symploca</taxon>
    </lineage>
</organism>
<evidence type="ECO:0000256" key="4">
    <source>
        <dbReference type="ARBA" id="ARBA00023172"/>
    </source>
</evidence>
<dbReference type="GO" id="GO:0006310">
    <property type="term" value="P:DNA recombination"/>
    <property type="evidence" value="ECO:0007669"/>
    <property type="project" value="UniProtKB-KW"/>
</dbReference>
<accession>A0A6B3NFP6</accession>
<proteinExistence type="predicted"/>
<name>A0A6B3NFP6_9CYAN</name>
<comment type="caution">
    <text evidence="7">The sequence shown here is derived from an EMBL/GenBank/DDBJ whole genome shotgun (WGS) entry which is preliminary data.</text>
</comment>
<dbReference type="SUPFAM" id="SSF56349">
    <property type="entry name" value="DNA breaking-rejoining enzymes"/>
    <property type="match status" value="1"/>
</dbReference>
<sequence>MPPATAPLPFKAKFSSDSPPPPKQRSQRDREYLRPSEVESLIQAARKVGRHRIRDAAIILLMYRHGLRTAELVALKWSQVDLSDGYIEIRRVKHGHDSTHPLRARELRALRNLQRDYPDTQYVFVSERKAPLSTRAIRQIVARAGKLAGIGEPVHPHQLRHACGYYLASRGHDTRAIQDYLGHKNIHHTIGYTQMSPQRFESFWTD</sequence>
<evidence type="ECO:0000256" key="5">
    <source>
        <dbReference type="SAM" id="MobiDB-lite"/>
    </source>
</evidence>
<evidence type="ECO:0000256" key="1">
    <source>
        <dbReference type="ARBA" id="ARBA00022558"/>
    </source>
</evidence>
<dbReference type="PANTHER" id="PTHR30349:SF62">
    <property type="entry name" value="TYPE 1 FIMBRIAE REGULATORY PROTEIN FIMB-RELATED"/>
    <property type="match status" value="1"/>
</dbReference>
<dbReference type="PROSITE" id="PS51898">
    <property type="entry name" value="TYR_RECOMBINASE"/>
    <property type="match status" value="1"/>
</dbReference>
<gene>
    <name evidence="7" type="ORF">F6J89_32180</name>
</gene>
<keyword evidence="4" id="KW-0233">DNA recombination</keyword>
<keyword evidence="3" id="KW-0804">Transcription</keyword>
<feature type="region of interest" description="Disordered" evidence="5">
    <location>
        <begin position="1"/>
        <end position="33"/>
    </location>
</feature>
<keyword evidence="1" id="KW-1029">Fimbrium biogenesis</keyword>
<feature type="domain" description="Tyr recombinase" evidence="6">
    <location>
        <begin position="28"/>
        <end position="205"/>
    </location>
</feature>
<reference evidence="7" key="1">
    <citation type="submission" date="2019-11" db="EMBL/GenBank/DDBJ databases">
        <title>Genomic insights into an expanded diversity of filamentous marine cyanobacteria reveals the extraordinary biosynthetic potential of Moorea and Okeania.</title>
        <authorList>
            <person name="Ferreira Leao T."/>
            <person name="Wang M."/>
            <person name="Moss N."/>
            <person name="Da Silva R."/>
            <person name="Sanders J."/>
            <person name="Nurk S."/>
            <person name="Gurevich A."/>
            <person name="Humphrey G."/>
            <person name="Reher R."/>
            <person name="Zhu Q."/>
            <person name="Belda-Ferre P."/>
            <person name="Glukhov E."/>
            <person name="Rex R."/>
            <person name="Dorrestein P.C."/>
            <person name="Knight R."/>
            <person name="Pevzner P."/>
            <person name="Gerwick W.H."/>
            <person name="Gerwick L."/>
        </authorList>
    </citation>
    <scope>NUCLEOTIDE SEQUENCE</scope>
    <source>
        <strain evidence="7">SIO1C4</strain>
    </source>
</reference>
<dbReference type="EMBL" id="JAAHFQ010001084">
    <property type="protein sequence ID" value="NER32136.1"/>
    <property type="molecule type" value="Genomic_DNA"/>
</dbReference>
<dbReference type="InterPro" id="IPR050090">
    <property type="entry name" value="Tyrosine_recombinase_XerCD"/>
</dbReference>
<dbReference type="Pfam" id="PF00589">
    <property type="entry name" value="Phage_integrase"/>
    <property type="match status" value="1"/>
</dbReference>
<dbReference type="InterPro" id="IPR011010">
    <property type="entry name" value="DNA_brk_join_enz"/>
</dbReference>
<dbReference type="AlphaFoldDB" id="A0A6B3NFP6"/>
<protein>
    <submittedName>
        <fullName evidence="7">Tyrosine-type recombinase/integrase</fullName>
    </submittedName>
</protein>
<dbReference type="InterPro" id="IPR013762">
    <property type="entry name" value="Integrase-like_cat_sf"/>
</dbReference>
<evidence type="ECO:0000259" key="6">
    <source>
        <dbReference type="PROSITE" id="PS51898"/>
    </source>
</evidence>
<evidence type="ECO:0000256" key="3">
    <source>
        <dbReference type="ARBA" id="ARBA00023163"/>
    </source>
</evidence>
<dbReference type="GO" id="GO:0015074">
    <property type="term" value="P:DNA integration"/>
    <property type="evidence" value="ECO:0007669"/>
    <property type="project" value="InterPro"/>
</dbReference>
<dbReference type="PANTHER" id="PTHR30349">
    <property type="entry name" value="PHAGE INTEGRASE-RELATED"/>
    <property type="match status" value="1"/>
</dbReference>
<dbReference type="GO" id="GO:0003677">
    <property type="term" value="F:DNA binding"/>
    <property type="evidence" value="ECO:0007669"/>
    <property type="project" value="InterPro"/>
</dbReference>
<keyword evidence="2" id="KW-0805">Transcription regulation</keyword>
<dbReference type="InterPro" id="IPR002104">
    <property type="entry name" value="Integrase_catalytic"/>
</dbReference>